<evidence type="ECO:0000313" key="2">
    <source>
        <dbReference type="Proteomes" id="UP000664698"/>
    </source>
</evidence>
<protein>
    <submittedName>
        <fullName evidence="1">DUF2071 domain-containing protein</fullName>
    </submittedName>
</protein>
<dbReference type="RefSeq" id="WP_206567382.1">
    <property type="nucleotide sequence ID" value="NZ_JAFKCW010000001.1"/>
</dbReference>
<keyword evidence="2" id="KW-1185">Reference proteome</keyword>
<comment type="caution">
    <text evidence="1">The sequence shown here is derived from an EMBL/GenBank/DDBJ whole genome shotgun (WGS) entry which is preliminary data.</text>
</comment>
<organism evidence="1 2">
    <name type="scientific">Algoriphagus aestuariicola</name>
    <dbReference type="NCBI Taxonomy" id="1852016"/>
    <lineage>
        <taxon>Bacteria</taxon>
        <taxon>Pseudomonadati</taxon>
        <taxon>Bacteroidota</taxon>
        <taxon>Cytophagia</taxon>
        <taxon>Cytophagales</taxon>
        <taxon>Cyclobacteriaceae</taxon>
        <taxon>Algoriphagus</taxon>
    </lineage>
</organism>
<dbReference type="Proteomes" id="UP000664698">
    <property type="component" value="Unassembled WGS sequence"/>
</dbReference>
<sequence length="88" mass="10095">MASAIYNSIVENVRIRANESGKDHDNRTSADVISDATTIYNETSFITEIHWMMRFLNAEWRKLAITNYEIAPSLLSKYIPAGTELDLW</sequence>
<name>A0ABS3BMC6_9BACT</name>
<dbReference type="EMBL" id="JAFKCW010000001">
    <property type="protein sequence ID" value="MBN7799386.1"/>
    <property type="molecule type" value="Genomic_DNA"/>
</dbReference>
<proteinExistence type="predicted"/>
<accession>A0ABS3BMC6</accession>
<reference evidence="1 2" key="1">
    <citation type="submission" date="2021-03" db="EMBL/GenBank/DDBJ databases">
        <title>novel species isolated from a fishpond in China.</title>
        <authorList>
            <person name="Lu H."/>
            <person name="Cai Z."/>
        </authorList>
    </citation>
    <scope>NUCLEOTIDE SEQUENCE [LARGE SCALE GENOMIC DNA]</scope>
    <source>
        <strain evidence="1 2">JCM 31546</strain>
    </source>
</reference>
<gene>
    <name evidence="1" type="ORF">J0A67_00860</name>
</gene>
<evidence type="ECO:0000313" key="1">
    <source>
        <dbReference type="EMBL" id="MBN7799386.1"/>
    </source>
</evidence>